<dbReference type="STRING" id="134849.SAMN05443668_111117"/>
<dbReference type="PANTHER" id="PTHR43798">
    <property type="entry name" value="MONOACYLGLYCEROL LIPASE"/>
    <property type="match status" value="1"/>
</dbReference>
<accession>A0A1M7RG08</accession>
<dbReference type="InterPro" id="IPR000073">
    <property type="entry name" value="AB_hydrolase_1"/>
</dbReference>
<gene>
    <name evidence="2" type="ORF">SAMN05443668_111117</name>
</gene>
<protein>
    <submittedName>
        <fullName evidence="2">Pimeloyl-ACP methyl ester carboxylesterase</fullName>
    </submittedName>
</protein>
<dbReference type="InterPro" id="IPR050266">
    <property type="entry name" value="AB_hydrolase_sf"/>
</dbReference>
<dbReference type="SUPFAM" id="SSF53474">
    <property type="entry name" value="alpha/beta-Hydrolases"/>
    <property type="match status" value="1"/>
</dbReference>
<dbReference type="GO" id="GO:0016020">
    <property type="term" value="C:membrane"/>
    <property type="evidence" value="ECO:0007669"/>
    <property type="project" value="TreeGrafter"/>
</dbReference>
<proteinExistence type="predicted"/>
<reference evidence="2 3" key="1">
    <citation type="submission" date="2016-11" db="EMBL/GenBank/DDBJ databases">
        <authorList>
            <person name="Jaros S."/>
            <person name="Januszkiewicz K."/>
            <person name="Wedrychowicz H."/>
        </authorList>
    </citation>
    <scope>NUCLEOTIDE SEQUENCE [LARGE SCALE GENOMIC DNA]</scope>
    <source>
        <strain evidence="2 3">DSM 46144</strain>
    </source>
</reference>
<organism evidence="2 3">
    <name type="scientific">Cryptosporangium aurantiacum</name>
    <dbReference type="NCBI Taxonomy" id="134849"/>
    <lineage>
        <taxon>Bacteria</taxon>
        <taxon>Bacillati</taxon>
        <taxon>Actinomycetota</taxon>
        <taxon>Actinomycetes</taxon>
        <taxon>Cryptosporangiales</taxon>
        <taxon>Cryptosporangiaceae</taxon>
        <taxon>Cryptosporangium</taxon>
    </lineage>
</organism>
<dbReference type="PANTHER" id="PTHR43798:SF33">
    <property type="entry name" value="HYDROLASE, PUTATIVE (AFU_ORTHOLOGUE AFUA_2G14860)-RELATED"/>
    <property type="match status" value="1"/>
</dbReference>
<feature type="domain" description="AB hydrolase-1" evidence="1">
    <location>
        <begin position="57"/>
        <end position="296"/>
    </location>
</feature>
<name>A0A1M7RG08_9ACTN</name>
<evidence type="ECO:0000313" key="2">
    <source>
        <dbReference type="EMBL" id="SHN45081.1"/>
    </source>
</evidence>
<dbReference type="InterPro" id="IPR029058">
    <property type="entry name" value="AB_hydrolase_fold"/>
</dbReference>
<dbReference type="GO" id="GO:0003824">
    <property type="term" value="F:catalytic activity"/>
    <property type="evidence" value="ECO:0007669"/>
    <property type="project" value="UniProtKB-ARBA"/>
</dbReference>
<dbReference type="PRINTS" id="PR00111">
    <property type="entry name" value="ABHYDROLASE"/>
</dbReference>
<keyword evidence="3" id="KW-1185">Reference proteome</keyword>
<dbReference type="AlphaFoldDB" id="A0A1M7RG08"/>
<dbReference type="Proteomes" id="UP000184440">
    <property type="component" value="Unassembled WGS sequence"/>
</dbReference>
<dbReference type="Gene3D" id="3.40.50.1820">
    <property type="entry name" value="alpha/beta hydrolase"/>
    <property type="match status" value="1"/>
</dbReference>
<dbReference type="Pfam" id="PF00561">
    <property type="entry name" value="Abhydrolase_1"/>
    <property type="match status" value="1"/>
</dbReference>
<evidence type="ECO:0000313" key="3">
    <source>
        <dbReference type="Proteomes" id="UP000184440"/>
    </source>
</evidence>
<sequence length="314" mass="34560">MWGNGTVCLDRFYSELRGRGMTEISCTRQHYFDQFRTELPTRNGPVSCVDTGGPGTPVLFLHGVGTSSYLWRNVFAELDGDRRCVAVDFPLHGRTPAEPNQDFTLPAMAGFVADCCDAIGADRVDLVANDTGGAVAQVFAAANPDRLTSLALTNCEAHDNIPPTAFLPTVLLARAGMLARTGPRLLADVDRARRLVYGAGYQDVEAIPEEIVRANLTPLIGTPDAARQFQRFLTSLRSRDLLAVESDLTRLTVPTVIIWGTGDIFFRRKWAYWLRDTIPGASRVVEIAGGKLFFPDERARELAAALRRHWARPA</sequence>
<dbReference type="EMBL" id="FRCS01000011">
    <property type="protein sequence ID" value="SHN45081.1"/>
    <property type="molecule type" value="Genomic_DNA"/>
</dbReference>
<evidence type="ECO:0000259" key="1">
    <source>
        <dbReference type="Pfam" id="PF00561"/>
    </source>
</evidence>